<gene>
    <name evidence="2" type="ORF">L21SP2_2398</name>
</gene>
<evidence type="ECO:0000313" key="3">
    <source>
        <dbReference type="Proteomes" id="UP000018680"/>
    </source>
</evidence>
<evidence type="ECO:0000313" key="2">
    <source>
        <dbReference type="EMBL" id="AHC15751.1"/>
    </source>
</evidence>
<reference evidence="2 3" key="1">
    <citation type="journal article" date="2015" name="Stand. Genomic Sci.">
        <title>Complete genome sequence and description of Salinispira pacifica gen. nov., sp. nov., a novel spirochaete isolated form a hypersaline microbial mat.</title>
        <authorList>
            <person name="Ben Hania W."/>
            <person name="Joseph M."/>
            <person name="Schumann P."/>
            <person name="Bunk B."/>
            <person name="Fiebig A."/>
            <person name="Sproer C."/>
            <person name="Klenk H.P."/>
            <person name="Fardeau M.L."/>
            <person name="Spring S."/>
        </authorList>
    </citation>
    <scope>NUCLEOTIDE SEQUENCE [LARGE SCALE GENOMIC DNA]</scope>
    <source>
        <strain evidence="2 3">L21-RPul-D2</strain>
    </source>
</reference>
<protein>
    <submittedName>
        <fullName evidence="2">Uncharacterized protein</fullName>
    </submittedName>
</protein>
<dbReference type="AlphaFoldDB" id="V5WKN1"/>
<feature type="region of interest" description="Disordered" evidence="1">
    <location>
        <begin position="24"/>
        <end position="55"/>
    </location>
</feature>
<accession>V5WKN1</accession>
<name>V5WKN1_9SPIO</name>
<dbReference type="KEGG" id="slr:L21SP2_2398"/>
<sequence>MPGICQYLFLKYGNLYRFSREIQPRGKNAPAADGKRRTGDSGDLSLARPGIHGYN</sequence>
<organism evidence="2 3">
    <name type="scientific">Salinispira pacifica</name>
    <dbReference type="NCBI Taxonomy" id="1307761"/>
    <lineage>
        <taxon>Bacteria</taxon>
        <taxon>Pseudomonadati</taxon>
        <taxon>Spirochaetota</taxon>
        <taxon>Spirochaetia</taxon>
        <taxon>Spirochaetales</taxon>
        <taxon>Spirochaetaceae</taxon>
        <taxon>Salinispira</taxon>
    </lineage>
</organism>
<proteinExistence type="predicted"/>
<dbReference type="Proteomes" id="UP000018680">
    <property type="component" value="Chromosome"/>
</dbReference>
<dbReference type="STRING" id="1307761.L21SP2_2398"/>
<dbReference type="HOGENOM" id="CLU_3029824_0_0_12"/>
<evidence type="ECO:0000256" key="1">
    <source>
        <dbReference type="SAM" id="MobiDB-lite"/>
    </source>
</evidence>
<dbReference type="EMBL" id="CP006939">
    <property type="protein sequence ID" value="AHC15751.1"/>
    <property type="molecule type" value="Genomic_DNA"/>
</dbReference>
<keyword evidence="3" id="KW-1185">Reference proteome</keyword>